<dbReference type="Proteomes" id="UP000070444">
    <property type="component" value="Unassembled WGS sequence"/>
</dbReference>
<dbReference type="GO" id="GO:0005783">
    <property type="term" value="C:endoplasmic reticulum"/>
    <property type="evidence" value="ECO:0007669"/>
    <property type="project" value="TreeGrafter"/>
</dbReference>
<dbReference type="Pfam" id="PF01255">
    <property type="entry name" value="Prenyltransf"/>
    <property type="match status" value="1"/>
</dbReference>
<accession>A0A137NZF6</accession>
<evidence type="ECO:0000256" key="2">
    <source>
        <dbReference type="RuleBase" id="RU363018"/>
    </source>
</evidence>
<dbReference type="InterPro" id="IPR001441">
    <property type="entry name" value="UPP_synth-like"/>
</dbReference>
<dbReference type="AlphaFoldDB" id="A0A137NZF6"/>
<gene>
    <name evidence="3" type="ORF">CONCODRAFT_42164</name>
</gene>
<dbReference type="OrthoDB" id="4173905at2759"/>
<dbReference type="PANTHER" id="PTHR10291:SF44">
    <property type="entry name" value="ER-BOUND OXYGENASE MPAB_MPAB'_RUBBER OXYGENASE CATALYTIC DOMAIN-CONTAINING PROTEIN"/>
    <property type="match status" value="1"/>
</dbReference>
<dbReference type="PANTHER" id="PTHR10291">
    <property type="entry name" value="DEHYDRODOLICHYL DIPHOSPHATE SYNTHASE FAMILY MEMBER"/>
    <property type="match status" value="1"/>
</dbReference>
<dbReference type="EMBL" id="KQ964598">
    <property type="protein sequence ID" value="KXN68041.1"/>
    <property type="molecule type" value="Genomic_DNA"/>
</dbReference>
<dbReference type="OMA" id="HALKARH"/>
<keyword evidence="1 2" id="KW-0808">Transferase</keyword>
<organism evidence="3 4">
    <name type="scientific">Conidiobolus coronatus (strain ATCC 28846 / CBS 209.66 / NRRL 28638)</name>
    <name type="common">Delacroixia coronata</name>
    <dbReference type="NCBI Taxonomy" id="796925"/>
    <lineage>
        <taxon>Eukaryota</taxon>
        <taxon>Fungi</taxon>
        <taxon>Fungi incertae sedis</taxon>
        <taxon>Zoopagomycota</taxon>
        <taxon>Entomophthoromycotina</taxon>
        <taxon>Entomophthoromycetes</taxon>
        <taxon>Entomophthorales</taxon>
        <taxon>Ancylistaceae</taxon>
        <taxon>Conidiobolus</taxon>
    </lineage>
</organism>
<name>A0A137NZF6_CONC2</name>
<feature type="non-terminal residue" evidence="3">
    <location>
        <position position="1"/>
    </location>
</feature>
<evidence type="ECO:0000313" key="4">
    <source>
        <dbReference type="Proteomes" id="UP000070444"/>
    </source>
</evidence>
<evidence type="ECO:0000256" key="1">
    <source>
        <dbReference type="ARBA" id="ARBA00022679"/>
    </source>
</evidence>
<keyword evidence="4" id="KW-1185">Reference proteome</keyword>
<dbReference type="HAMAP" id="MF_01139">
    <property type="entry name" value="ISPT"/>
    <property type="match status" value="1"/>
</dbReference>
<proteinExistence type="inferred from homology"/>
<dbReference type="STRING" id="796925.A0A137NZF6"/>
<reference evidence="3 4" key="1">
    <citation type="journal article" date="2015" name="Genome Biol. Evol.">
        <title>Phylogenomic analyses indicate that early fungi evolved digesting cell walls of algal ancestors of land plants.</title>
        <authorList>
            <person name="Chang Y."/>
            <person name="Wang S."/>
            <person name="Sekimoto S."/>
            <person name="Aerts A.L."/>
            <person name="Choi C."/>
            <person name="Clum A."/>
            <person name="LaButti K.M."/>
            <person name="Lindquist E.A."/>
            <person name="Yee Ngan C."/>
            <person name="Ohm R.A."/>
            <person name="Salamov A.A."/>
            <person name="Grigoriev I.V."/>
            <person name="Spatafora J.W."/>
            <person name="Berbee M.L."/>
        </authorList>
    </citation>
    <scope>NUCLEOTIDE SEQUENCE [LARGE SCALE GENOMIC DNA]</scope>
    <source>
        <strain evidence="3 4">NRRL 28638</strain>
    </source>
</reference>
<dbReference type="CDD" id="cd00475">
    <property type="entry name" value="Cis_IPPS"/>
    <property type="match status" value="1"/>
</dbReference>
<dbReference type="InterPro" id="IPR018520">
    <property type="entry name" value="UPP_synth-like_CS"/>
</dbReference>
<dbReference type="SUPFAM" id="SSF64005">
    <property type="entry name" value="Undecaprenyl diphosphate synthase"/>
    <property type="match status" value="1"/>
</dbReference>
<dbReference type="InterPro" id="IPR036424">
    <property type="entry name" value="UPP_synth-like_sf"/>
</dbReference>
<dbReference type="EC" id="2.5.1.-" evidence="2"/>
<dbReference type="PROSITE" id="PS01066">
    <property type="entry name" value="UPP_SYNTHASE"/>
    <property type="match status" value="1"/>
</dbReference>
<sequence>LPKHVGIIMDGNRRYAKQRGLCMPMGHHLGGEKLSEIISTTQPLTLVETPLIPSLTVWAFSTDNFKRSPPELHELLNLFNQELTSILISGYLTRHRVRVTIFGEKNLLPEYLRETIHRVEVATREYPPLFNFQIAFPYGGRDEVAMAATRALHSKYLKPSLISDIGSSSPYSYIFNKTTPPPVDFIIRTSNEVRLSGFMLWDSALAEYCFMKCFWPDFSKLEFFNAIMDFTRREIRLGE</sequence>
<dbReference type="Gene3D" id="3.40.1180.10">
    <property type="entry name" value="Decaprenyl diphosphate synthase-like"/>
    <property type="match status" value="1"/>
</dbReference>
<protein>
    <recommendedName>
        <fullName evidence="2">Alkyl transferase</fullName>
        <ecNumber evidence="2">2.5.1.-</ecNumber>
    </recommendedName>
</protein>
<comment type="similarity">
    <text evidence="2">Belongs to the UPP synthase family.</text>
</comment>
<dbReference type="GO" id="GO:0016094">
    <property type="term" value="P:polyprenol biosynthetic process"/>
    <property type="evidence" value="ECO:0007669"/>
    <property type="project" value="TreeGrafter"/>
</dbReference>
<dbReference type="GO" id="GO:0045547">
    <property type="term" value="F:ditrans,polycis-polyprenyl diphosphate synthase [(2E,6E)-farnesyl diphosphate specific] activity"/>
    <property type="evidence" value="ECO:0007669"/>
    <property type="project" value="TreeGrafter"/>
</dbReference>
<evidence type="ECO:0000313" key="3">
    <source>
        <dbReference type="EMBL" id="KXN68041.1"/>
    </source>
</evidence>
<dbReference type="NCBIfam" id="TIGR00055">
    <property type="entry name" value="uppS"/>
    <property type="match status" value="1"/>
</dbReference>